<gene>
    <name evidence="10" type="ORF">WJX72_008987</name>
</gene>
<proteinExistence type="inferred from homology"/>
<dbReference type="PANTHER" id="PTHR32057">
    <property type="entry name" value="PROTEIN ADENYLYLTRANSFERASE SELO, MITOCHONDRIAL"/>
    <property type="match status" value="1"/>
</dbReference>
<evidence type="ECO:0000313" key="11">
    <source>
        <dbReference type="Proteomes" id="UP001489004"/>
    </source>
</evidence>
<sequence length="540" mass="59725">MVTRGHTSLAEPATDSVGLKTLEDLALDSTFTRELPGDPDTTNKLRQVHGAFYSFVSPTPTGTEPSLVTYSPEVAAILGLDPAECSRPEFALIFSGQAPAPGSAKSYAHCYGGHQFGSWAGQLGDGRAISLGEVAGRDGPPYELQLKGAGKTPYSRMADGRAVMRSSLREFVASEAMHHLGVPTTRALSLVSTGDQVLRDMFYNGNAKLEPGAVVCRVSRSFVRFGSFQLPASRGGMEVELVRTLADFVIRHHYPHLEGREDKYVAFLREVTERTARLVARWQTIGFVHGVLNTDNMSILGETIDYGPYGFLERFNPNFTPNTTDLHGERYTYRNQPEVVQWNLAQFAGALVAAKLMEKTVAEETLVAYADTLEHEHVTRMANKFGLRTYDRDLSIAFLTNLYTDQADFTNSFRVLSAVSQSGDSDELPGPLAQALGELDAERTAAWQKWIGEYKAVLRAQGVEEGERRQRQDSANPAYIPRNHVMQDIIKQVEQGDYTELHCFMDALKTPYIEQPGLDRFRVPAPVKIRFGVELLSCSS</sequence>
<keyword evidence="11" id="KW-1185">Reference proteome</keyword>
<evidence type="ECO:0000256" key="5">
    <source>
        <dbReference type="ARBA" id="ARBA00022723"/>
    </source>
</evidence>
<keyword evidence="3" id="KW-0808">Transferase</keyword>
<dbReference type="NCBIfam" id="NF000658">
    <property type="entry name" value="PRK00029.1"/>
    <property type="match status" value="1"/>
</dbReference>
<keyword evidence="7" id="KW-0067">ATP-binding</keyword>
<comment type="cofactor">
    <cofactor evidence="1">
        <name>Mg(2+)</name>
        <dbReference type="ChEBI" id="CHEBI:18420"/>
    </cofactor>
</comment>
<dbReference type="Pfam" id="PF02696">
    <property type="entry name" value="SelO"/>
    <property type="match status" value="1"/>
</dbReference>
<dbReference type="AlphaFoldDB" id="A0AAW1PI36"/>
<dbReference type="GO" id="GO:0005524">
    <property type="term" value="F:ATP binding"/>
    <property type="evidence" value="ECO:0007669"/>
    <property type="project" value="UniProtKB-KW"/>
</dbReference>
<dbReference type="EMBL" id="JALJOR010000011">
    <property type="protein sequence ID" value="KAK9809076.1"/>
    <property type="molecule type" value="Genomic_DNA"/>
</dbReference>
<evidence type="ECO:0000256" key="7">
    <source>
        <dbReference type="ARBA" id="ARBA00022840"/>
    </source>
</evidence>
<evidence type="ECO:0000256" key="3">
    <source>
        <dbReference type="ARBA" id="ARBA00022679"/>
    </source>
</evidence>
<dbReference type="GO" id="GO:0070733">
    <property type="term" value="F:AMPylase activity"/>
    <property type="evidence" value="ECO:0007669"/>
    <property type="project" value="TreeGrafter"/>
</dbReference>
<accession>A0AAW1PI36</accession>
<evidence type="ECO:0000256" key="6">
    <source>
        <dbReference type="ARBA" id="ARBA00022741"/>
    </source>
</evidence>
<keyword evidence="8" id="KW-0460">Magnesium</keyword>
<evidence type="ECO:0000256" key="8">
    <source>
        <dbReference type="ARBA" id="ARBA00022842"/>
    </source>
</evidence>
<reference evidence="10 11" key="1">
    <citation type="journal article" date="2024" name="Nat. Commun.">
        <title>Phylogenomics reveals the evolutionary origins of lichenization in chlorophyte algae.</title>
        <authorList>
            <person name="Puginier C."/>
            <person name="Libourel C."/>
            <person name="Otte J."/>
            <person name="Skaloud P."/>
            <person name="Haon M."/>
            <person name="Grisel S."/>
            <person name="Petersen M."/>
            <person name="Berrin J.G."/>
            <person name="Delaux P.M."/>
            <person name="Dal Grande F."/>
            <person name="Keller J."/>
        </authorList>
    </citation>
    <scope>NUCLEOTIDE SEQUENCE [LARGE SCALE GENOMIC DNA]</scope>
    <source>
        <strain evidence="10 11">SAG 2043</strain>
    </source>
</reference>
<dbReference type="HAMAP" id="MF_00692">
    <property type="entry name" value="SelO"/>
    <property type="match status" value="1"/>
</dbReference>
<keyword evidence="4" id="KW-0548">Nucleotidyltransferase</keyword>
<evidence type="ECO:0000256" key="4">
    <source>
        <dbReference type="ARBA" id="ARBA00022695"/>
    </source>
</evidence>
<dbReference type="PANTHER" id="PTHR32057:SF14">
    <property type="entry name" value="PROTEIN ADENYLYLTRANSFERASE SELO, MITOCHONDRIAL"/>
    <property type="match status" value="1"/>
</dbReference>
<protein>
    <recommendedName>
        <fullName evidence="9">Selenoprotein O</fullName>
    </recommendedName>
</protein>
<name>A0AAW1PI36_9CHLO</name>
<dbReference type="GO" id="GO:0009534">
    <property type="term" value="C:chloroplast thylakoid"/>
    <property type="evidence" value="ECO:0007669"/>
    <property type="project" value="TreeGrafter"/>
</dbReference>
<evidence type="ECO:0000256" key="1">
    <source>
        <dbReference type="ARBA" id="ARBA00001946"/>
    </source>
</evidence>
<dbReference type="InterPro" id="IPR003846">
    <property type="entry name" value="SelO"/>
</dbReference>
<keyword evidence="5" id="KW-0479">Metal-binding</keyword>
<evidence type="ECO:0000256" key="9">
    <source>
        <dbReference type="ARBA" id="ARBA00031547"/>
    </source>
</evidence>
<keyword evidence="6" id="KW-0547">Nucleotide-binding</keyword>
<evidence type="ECO:0000256" key="2">
    <source>
        <dbReference type="ARBA" id="ARBA00009747"/>
    </source>
</evidence>
<organism evidence="10 11">
    <name type="scientific">[Myrmecia] bisecta</name>
    <dbReference type="NCBI Taxonomy" id="41462"/>
    <lineage>
        <taxon>Eukaryota</taxon>
        <taxon>Viridiplantae</taxon>
        <taxon>Chlorophyta</taxon>
        <taxon>core chlorophytes</taxon>
        <taxon>Trebouxiophyceae</taxon>
        <taxon>Trebouxiales</taxon>
        <taxon>Trebouxiaceae</taxon>
        <taxon>Myrmecia</taxon>
    </lineage>
</organism>
<comment type="caution">
    <text evidence="10">The sequence shown here is derived from an EMBL/GenBank/DDBJ whole genome shotgun (WGS) entry which is preliminary data.</text>
</comment>
<comment type="similarity">
    <text evidence="2">Belongs to the SELO family.</text>
</comment>
<evidence type="ECO:0000313" key="10">
    <source>
        <dbReference type="EMBL" id="KAK9809076.1"/>
    </source>
</evidence>
<dbReference type="Proteomes" id="UP001489004">
    <property type="component" value="Unassembled WGS sequence"/>
</dbReference>
<dbReference type="GO" id="GO:0046872">
    <property type="term" value="F:metal ion binding"/>
    <property type="evidence" value="ECO:0007669"/>
    <property type="project" value="UniProtKB-KW"/>
</dbReference>